<reference evidence="2" key="1">
    <citation type="submission" date="2022-11" db="UniProtKB">
        <authorList>
            <consortium name="WormBaseParasite"/>
        </authorList>
    </citation>
    <scope>IDENTIFICATION</scope>
</reference>
<keyword evidence="1" id="KW-1185">Reference proteome</keyword>
<accession>A0A915JJL2</accession>
<sequence length="83" mass="9368">MMTLSVSTMSIELSMLLPLDGDDSLDVFSLLYLGLTSVDAAKILRKIWKIPPFLKILDTGMPKLTKNQENLVLDQQKNLRYLA</sequence>
<dbReference type="Proteomes" id="UP000887565">
    <property type="component" value="Unplaced"/>
</dbReference>
<proteinExistence type="predicted"/>
<name>A0A915JJL2_ROMCU</name>
<evidence type="ECO:0000313" key="1">
    <source>
        <dbReference type="Proteomes" id="UP000887565"/>
    </source>
</evidence>
<evidence type="ECO:0000313" key="2">
    <source>
        <dbReference type="WBParaSite" id="nRc.2.0.1.t26251-RA"/>
    </source>
</evidence>
<dbReference type="WBParaSite" id="nRc.2.0.1.t26251-RA">
    <property type="protein sequence ID" value="nRc.2.0.1.t26251-RA"/>
    <property type="gene ID" value="nRc.2.0.1.g26251"/>
</dbReference>
<protein>
    <submittedName>
        <fullName evidence="2">Uncharacterized protein</fullName>
    </submittedName>
</protein>
<dbReference type="AlphaFoldDB" id="A0A915JJL2"/>
<organism evidence="1 2">
    <name type="scientific">Romanomermis culicivorax</name>
    <name type="common">Nematode worm</name>
    <dbReference type="NCBI Taxonomy" id="13658"/>
    <lineage>
        <taxon>Eukaryota</taxon>
        <taxon>Metazoa</taxon>
        <taxon>Ecdysozoa</taxon>
        <taxon>Nematoda</taxon>
        <taxon>Enoplea</taxon>
        <taxon>Dorylaimia</taxon>
        <taxon>Mermithida</taxon>
        <taxon>Mermithoidea</taxon>
        <taxon>Mermithidae</taxon>
        <taxon>Romanomermis</taxon>
    </lineage>
</organism>